<keyword evidence="1" id="KW-1133">Transmembrane helix</keyword>
<keyword evidence="1" id="KW-0472">Membrane</keyword>
<dbReference type="OrthoDB" id="5800391at2759"/>
<name>A0A4Y2SRL8_ARAVE</name>
<comment type="caution">
    <text evidence="2">The sequence shown here is derived from an EMBL/GenBank/DDBJ whole genome shotgun (WGS) entry which is preliminary data.</text>
</comment>
<dbReference type="EMBL" id="BGPR01023001">
    <property type="protein sequence ID" value="GBN89839.1"/>
    <property type="molecule type" value="Genomic_DNA"/>
</dbReference>
<sequence length="248" mass="28193">MLLLAFRAVLLFLVAFQVYHLPEMTSMFWSFGYLFKEREYQIAVSVMGEFMYYTVFFEFPCITTLSYCLLIKQCVFPLSQFKTNLKGLHSDMLSQKCFKILKAYNVLEENIRLLKQLLSTPLFAILLSCSMNLYGALDLSLGKEIPSSLLAKYFIDASIHSIAIVSLITYSSEIPEAIQQIKETAGLLIEKNHLSTMSRGIELSYLERLEKKEEIFLSAGGMVDLKKSLLLSIAGAFLTYGFLIISLE</sequence>
<protein>
    <recommendedName>
        <fullName evidence="4">Gustatory receptor</fullName>
    </recommendedName>
</protein>
<evidence type="ECO:0000256" key="1">
    <source>
        <dbReference type="SAM" id="Phobius"/>
    </source>
</evidence>
<gene>
    <name evidence="2" type="ORF">AVEN_41986_1</name>
</gene>
<keyword evidence="3" id="KW-1185">Reference proteome</keyword>
<organism evidence="2 3">
    <name type="scientific">Araneus ventricosus</name>
    <name type="common">Orbweaver spider</name>
    <name type="synonym">Epeira ventricosa</name>
    <dbReference type="NCBI Taxonomy" id="182803"/>
    <lineage>
        <taxon>Eukaryota</taxon>
        <taxon>Metazoa</taxon>
        <taxon>Ecdysozoa</taxon>
        <taxon>Arthropoda</taxon>
        <taxon>Chelicerata</taxon>
        <taxon>Arachnida</taxon>
        <taxon>Araneae</taxon>
        <taxon>Araneomorphae</taxon>
        <taxon>Entelegynae</taxon>
        <taxon>Araneoidea</taxon>
        <taxon>Araneidae</taxon>
        <taxon>Araneus</taxon>
    </lineage>
</organism>
<dbReference type="Proteomes" id="UP000499080">
    <property type="component" value="Unassembled WGS sequence"/>
</dbReference>
<reference evidence="2 3" key="1">
    <citation type="journal article" date="2019" name="Sci. Rep.">
        <title>Orb-weaving spider Araneus ventricosus genome elucidates the spidroin gene catalogue.</title>
        <authorList>
            <person name="Kono N."/>
            <person name="Nakamura H."/>
            <person name="Ohtoshi R."/>
            <person name="Moran D.A.P."/>
            <person name="Shinohara A."/>
            <person name="Yoshida Y."/>
            <person name="Fujiwara M."/>
            <person name="Mori M."/>
            <person name="Tomita M."/>
            <person name="Arakawa K."/>
        </authorList>
    </citation>
    <scope>NUCLEOTIDE SEQUENCE [LARGE SCALE GENOMIC DNA]</scope>
</reference>
<evidence type="ECO:0000313" key="2">
    <source>
        <dbReference type="EMBL" id="GBN89839.1"/>
    </source>
</evidence>
<proteinExistence type="predicted"/>
<keyword evidence="1" id="KW-0812">Transmembrane</keyword>
<evidence type="ECO:0000313" key="3">
    <source>
        <dbReference type="Proteomes" id="UP000499080"/>
    </source>
</evidence>
<evidence type="ECO:0008006" key="4">
    <source>
        <dbReference type="Google" id="ProtNLM"/>
    </source>
</evidence>
<feature type="transmembrane region" description="Helical" evidence="1">
    <location>
        <begin position="50"/>
        <end position="70"/>
    </location>
</feature>
<dbReference type="AlphaFoldDB" id="A0A4Y2SRL8"/>
<feature type="transmembrane region" description="Helical" evidence="1">
    <location>
        <begin position="229"/>
        <end position="247"/>
    </location>
</feature>
<accession>A0A4Y2SRL8</accession>